<dbReference type="Pfam" id="PF01551">
    <property type="entry name" value="Peptidase_M23"/>
    <property type="match status" value="1"/>
</dbReference>
<dbReference type="RefSeq" id="WP_132129125.1">
    <property type="nucleotide sequence ID" value="NZ_CP042432.1"/>
</dbReference>
<dbReference type="GO" id="GO:0004222">
    <property type="term" value="F:metalloendopeptidase activity"/>
    <property type="evidence" value="ECO:0007669"/>
    <property type="project" value="TreeGrafter"/>
</dbReference>
<dbReference type="InterPro" id="IPR011055">
    <property type="entry name" value="Dup_hybrid_motif"/>
</dbReference>
<dbReference type="OrthoDB" id="9810477at2"/>
<accession>A0A4R3KQZ8</accession>
<dbReference type="InterPro" id="IPR016047">
    <property type="entry name" value="M23ase_b-sheet_dom"/>
</dbReference>
<evidence type="ECO:0000313" key="4">
    <source>
        <dbReference type="EMBL" id="TCS87330.1"/>
    </source>
</evidence>
<dbReference type="EMBL" id="SMAD01000005">
    <property type="protein sequence ID" value="TCS87330.1"/>
    <property type="molecule type" value="Genomic_DNA"/>
</dbReference>
<protein>
    <submittedName>
        <fullName evidence="4">Peptidase M23-like protein</fullName>
    </submittedName>
</protein>
<organism evidence="4 5">
    <name type="scientific">Anseongella ginsenosidimutans</name>
    <dbReference type="NCBI Taxonomy" id="496056"/>
    <lineage>
        <taxon>Bacteria</taxon>
        <taxon>Pseudomonadati</taxon>
        <taxon>Bacteroidota</taxon>
        <taxon>Sphingobacteriia</taxon>
        <taxon>Sphingobacteriales</taxon>
        <taxon>Sphingobacteriaceae</taxon>
        <taxon>Anseongella</taxon>
    </lineage>
</organism>
<feature type="domain" description="M23ase beta-sheet core" evidence="3">
    <location>
        <begin position="199"/>
        <end position="294"/>
    </location>
</feature>
<keyword evidence="5" id="KW-1185">Reference proteome</keyword>
<dbReference type="Proteomes" id="UP000295807">
    <property type="component" value="Unassembled WGS sequence"/>
</dbReference>
<reference evidence="4 5" key="1">
    <citation type="submission" date="2019-03" db="EMBL/GenBank/DDBJ databases">
        <title>Genomic Encyclopedia of Type Strains, Phase IV (KMG-IV): sequencing the most valuable type-strain genomes for metagenomic binning, comparative biology and taxonomic classification.</title>
        <authorList>
            <person name="Goeker M."/>
        </authorList>
    </citation>
    <scope>NUCLEOTIDE SEQUENCE [LARGE SCALE GENOMIC DNA]</scope>
    <source>
        <strain evidence="4 5">DSM 21100</strain>
    </source>
</reference>
<evidence type="ECO:0000256" key="2">
    <source>
        <dbReference type="SAM" id="Phobius"/>
    </source>
</evidence>
<evidence type="ECO:0000259" key="3">
    <source>
        <dbReference type="Pfam" id="PF01551"/>
    </source>
</evidence>
<keyword evidence="1" id="KW-0175">Coiled coil</keyword>
<sequence>MNKVKYYYNTHTLKYEKVEVSISRKAYRIFGFFAAVAVFSAIIISIAYSYLDSPKEKRLKREISQLELQYDILQNRMQQMEVVLNDLQDRDNNIYRVVFEAEPIPLEVRQAGFGGTNRYKHLENFDYGKLMVSTTEKLEQLSRQLYVQSKSYDFLINSVKNKHKMLASVPAIQPISNKKLKHMASGYGMRIHPIYKTAKMHYGMDFTAPRGTEIYATGDGTIKKAETDRGFGNHVVIQHGYGYESLYGHMSKILVKPGEKVKRGEVIGLVGNSGTSTAPHVHYEVHKNGKPVNPVHFYFNDLTPAEYQHMLKISSQANQSFD</sequence>
<evidence type="ECO:0000256" key="1">
    <source>
        <dbReference type="SAM" id="Coils"/>
    </source>
</evidence>
<keyword evidence="2" id="KW-1133">Transmembrane helix</keyword>
<dbReference type="PANTHER" id="PTHR21666">
    <property type="entry name" value="PEPTIDASE-RELATED"/>
    <property type="match status" value="1"/>
</dbReference>
<dbReference type="PANTHER" id="PTHR21666:SF286">
    <property type="entry name" value="LIPOPROTEIN NLPD"/>
    <property type="match status" value="1"/>
</dbReference>
<evidence type="ECO:0000313" key="5">
    <source>
        <dbReference type="Proteomes" id="UP000295807"/>
    </source>
</evidence>
<feature type="transmembrane region" description="Helical" evidence="2">
    <location>
        <begin position="29"/>
        <end position="51"/>
    </location>
</feature>
<dbReference type="Gene3D" id="2.70.70.10">
    <property type="entry name" value="Glucose Permease (Domain IIA)"/>
    <property type="match status" value="1"/>
</dbReference>
<dbReference type="SUPFAM" id="SSF51261">
    <property type="entry name" value="Duplicated hybrid motif"/>
    <property type="match status" value="1"/>
</dbReference>
<dbReference type="FunFam" id="2.70.70.10:FF:000006">
    <property type="entry name" value="M23 family peptidase"/>
    <property type="match status" value="1"/>
</dbReference>
<comment type="caution">
    <text evidence="4">The sequence shown here is derived from an EMBL/GenBank/DDBJ whole genome shotgun (WGS) entry which is preliminary data.</text>
</comment>
<gene>
    <name evidence="4" type="ORF">EDD80_105144</name>
</gene>
<feature type="coiled-coil region" evidence="1">
    <location>
        <begin position="56"/>
        <end position="90"/>
    </location>
</feature>
<dbReference type="InterPro" id="IPR050570">
    <property type="entry name" value="Cell_wall_metabolism_enzyme"/>
</dbReference>
<name>A0A4R3KQZ8_9SPHI</name>
<dbReference type="AlphaFoldDB" id="A0A4R3KQZ8"/>
<keyword evidence="2" id="KW-0472">Membrane</keyword>
<keyword evidence="2" id="KW-0812">Transmembrane</keyword>
<dbReference type="CDD" id="cd12797">
    <property type="entry name" value="M23_peptidase"/>
    <property type="match status" value="1"/>
</dbReference>
<proteinExistence type="predicted"/>